<keyword evidence="2 5" id="KW-0677">Repeat</keyword>
<gene>
    <name evidence="5" type="primary">tbp</name>
    <name evidence="6" type="ordered locus">Huta_1917</name>
</gene>
<evidence type="ECO:0000313" key="6">
    <source>
        <dbReference type="EMBL" id="ACV12086.1"/>
    </source>
</evidence>
<dbReference type="PRINTS" id="PR00686">
    <property type="entry name" value="TIFACTORIID"/>
</dbReference>
<dbReference type="Gene3D" id="3.30.310.10">
    <property type="entry name" value="TATA-Binding Protein"/>
    <property type="match status" value="2"/>
</dbReference>
<dbReference type="HAMAP" id="MF_00408">
    <property type="entry name" value="TATA_bind_prot_arch"/>
    <property type="match status" value="1"/>
</dbReference>
<comment type="caution">
    <text evidence="5">Lacks conserved residue(s) required for the propagation of feature annotation.</text>
</comment>
<keyword evidence="5" id="KW-0805">Transcription regulation</keyword>
<evidence type="ECO:0000256" key="3">
    <source>
        <dbReference type="ARBA" id="ARBA00023125"/>
    </source>
</evidence>
<dbReference type="RefSeq" id="WP_015789657.1">
    <property type="nucleotide sequence ID" value="NC_013158.1"/>
</dbReference>
<accession>C7NT11</accession>
<dbReference type="HOGENOM" id="CLU_955134_0_0_2"/>
<dbReference type="KEGG" id="hut:Huta_1917"/>
<dbReference type="GeneID" id="8384208"/>
<dbReference type="AlphaFoldDB" id="C7NT11"/>
<dbReference type="GO" id="GO:0006352">
    <property type="term" value="P:DNA-templated transcription initiation"/>
    <property type="evidence" value="ECO:0007669"/>
    <property type="project" value="InterPro"/>
</dbReference>
<evidence type="ECO:0000256" key="4">
    <source>
        <dbReference type="ARBA" id="ARBA00023163"/>
    </source>
</evidence>
<evidence type="ECO:0000256" key="2">
    <source>
        <dbReference type="ARBA" id="ARBA00022737"/>
    </source>
</evidence>
<keyword evidence="7" id="KW-1185">Reference proteome</keyword>
<dbReference type="Proteomes" id="UP000002071">
    <property type="component" value="Chromosome"/>
</dbReference>
<evidence type="ECO:0000256" key="1">
    <source>
        <dbReference type="ARBA" id="ARBA00005560"/>
    </source>
</evidence>
<dbReference type="EMBL" id="CP001687">
    <property type="protein sequence ID" value="ACV12086.1"/>
    <property type="molecule type" value="Genomic_DNA"/>
</dbReference>
<name>C7NT11_HALUD</name>
<proteinExistence type="inferred from homology"/>
<dbReference type="InterPro" id="IPR012295">
    <property type="entry name" value="TBP_dom_sf"/>
</dbReference>
<keyword evidence="4 5" id="KW-0804">Transcription</keyword>
<dbReference type="SUPFAM" id="SSF55945">
    <property type="entry name" value="TATA-box binding protein-like"/>
    <property type="match status" value="2"/>
</dbReference>
<dbReference type="GO" id="GO:0003700">
    <property type="term" value="F:DNA-binding transcription factor activity"/>
    <property type="evidence" value="ECO:0007669"/>
    <property type="project" value="UniProtKB-UniRule"/>
</dbReference>
<dbReference type="STRING" id="519442.Huta_1917"/>
<organism evidence="6 7">
    <name type="scientific">Halorhabdus utahensis (strain DSM 12940 / JCM 11049 / AX-2)</name>
    <dbReference type="NCBI Taxonomy" id="519442"/>
    <lineage>
        <taxon>Archaea</taxon>
        <taxon>Methanobacteriati</taxon>
        <taxon>Methanobacteriota</taxon>
        <taxon>Stenosarchaea group</taxon>
        <taxon>Halobacteria</taxon>
        <taxon>Halobacteriales</taxon>
        <taxon>Haloarculaceae</taxon>
        <taxon>Halorhabdus</taxon>
    </lineage>
</organism>
<dbReference type="eggNOG" id="arCOG01764">
    <property type="taxonomic scope" value="Archaea"/>
</dbReference>
<comment type="similarity">
    <text evidence="1 5">Belongs to the TBP family.</text>
</comment>
<dbReference type="Pfam" id="PF00352">
    <property type="entry name" value="TBP"/>
    <property type="match status" value="2"/>
</dbReference>
<dbReference type="InterPro" id="IPR000814">
    <property type="entry name" value="TBP"/>
</dbReference>
<keyword evidence="3 5" id="KW-0238">DNA-binding</keyword>
<evidence type="ECO:0000256" key="5">
    <source>
        <dbReference type="HAMAP-Rule" id="MF_00408"/>
    </source>
</evidence>
<reference evidence="6 7" key="1">
    <citation type="journal article" date="2009" name="Stand. Genomic Sci.">
        <title>Complete genome sequence of Halorhabdus utahensis type strain (AX-2).</title>
        <authorList>
            <person name="Anderson I."/>
            <person name="Tindall B.J."/>
            <person name="Pomrenke H."/>
            <person name="Goker M."/>
            <person name="Lapidus A."/>
            <person name="Nolan M."/>
            <person name="Copeland A."/>
            <person name="Glavina Del Rio T."/>
            <person name="Chen F."/>
            <person name="Tice H."/>
            <person name="Cheng J.F."/>
            <person name="Lucas S."/>
            <person name="Chertkov O."/>
            <person name="Bruce D."/>
            <person name="Brettin T."/>
            <person name="Detter J.C."/>
            <person name="Han C."/>
            <person name="Goodwin L."/>
            <person name="Land M."/>
            <person name="Hauser L."/>
            <person name="Chang Y.J."/>
            <person name="Jeffries C.D."/>
            <person name="Pitluck S."/>
            <person name="Pati A."/>
            <person name="Mavromatis K."/>
            <person name="Ivanova N."/>
            <person name="Ovchinnikova G."/>
            <person name="Chen A."/>
            <person name="Palaniappan K."/>
            <person name="Chain P."/>
            <person name="Rohde M."/>
            <person name="Bristow J."/>
            <person name="Eisen J.A."/>
            <person name="Markowitz V."/>
            <person name="Hugenholtz P."/>
            <person name="Kyrpides N.C."/>
            <person name="Klenk H.P."/>
        </authorList>
    </citation>
    <scope>NUCLEOTIDE SEQUENCE [LARGE SCALE GENOMIC DNA]</scope>
    <source>
        <strain evidence="7">DSM 12940 / JCM 11049 / AX-2</strain>
    </source>
</reference>
<sequence>MTQGEICQLLSELSGSATQEKIAELAQEKYPDRTLAAYVGEFLHIMKEKGLVEIVNGYWKITDMDSVPKIEHRIDELDAVISEETLRNDCGITISNLVGSLRLERELDLGALNSDLENTDYHPETYPSMIYRPDIDSSMSVLTPSSGRLAIVGAKNKEELLKGVDDFLGKLAMLGIDVDKNTNDLLVQNIVGDFDIGREIDLSALSIALGLENIEYEPEQFPGIIYRGGGNSTVLLFNSGKCVITGSKSYLELVQARDDIIRILSKHGLETDLEEYNVISSEENGSDSSKE</sequence>
<dbReference type="OrthoDB" id="242631at2157"/>
<comment type="function">
    <text evidence="5">General factor that plays a role in the activation of archaeal genes transcribed by RNA polymerase. Binds specifically to the TATA box promoter element which lies close to the position of transcription initiation.</text>
</comment>
<protein>
    <recommendedName>
        <fullName evidence="5">TATA-box-binding protein</fullName>
    </recommendedName>
    <alternativeName>
        <fullName evidence="5">Box A-binding protein</fullName>
        <shortName evidence="5">BAP</shortName>
    </alternativeName>
    <alternativeName>
        <fullName evidence="5">TATA sequence-binding protein</fullName>
        <shortName evidence="5">TBP</shortName>
    </alternativeName>
    <alternativeName>
        <fullName evidence="5">TATA-box factor</fullName>
    </alternativeName>
</protein>
<dbReference type="PANTHER" id="PTHR10126">
    <property type="entry name" value="TATA-BOX BINDING PROTEIN"/>
    <property type="match status" value="1"/>
</dbReference>
<dbReference type="GO" id="GO:0003677">
    <property type="term" value="F:DNA binding"/>
    <property type="evidence" value="ECO:0007669"/>
    <property type="project" value="UniProtKB-KW"/>
</dbReference>
<evidence type="ECO:0000313" key="7">
    <source>
        <dbReference type="Proteomes" id="UP000002071"/>
    </source>
</evidence>